<dbReference type="EMBL" id="CAEZYR010000172">
    <property type="protein sequence ID" value="CAB4769667.1"/>
    <property type="molecule type" value="Genomic_DNA"/>
</dbReference>
<organism evidence="8">
    <name type="scientific">freshwater metagenome</name>
    <dbReference type="NCBI Taxonomy" id="449393"/>
    <lineage>
        <taxon>unclassified sequences</taxon>
        <taxon>metagenomes</taxon>
        <taxon>ecological metagenomes</taxon>
    </lineage>
</organism>
<evidence type="ECO:0000256" key="6">
    <source>
        <dbReference type="ARBA" id="ARBA00022592"/>
    </source>
</evidence>
<dbReference type="InterPro" id="IPR026022">
    <property type="entry name" value="PhoU_dom"/>
</dbReference>
<comment type="similarity">
    <text evidence="2">Belongs to the PhoU family.</text>
</comment>
<dbReference type="InterPro" id="IPR038078">
    <property type="entry name" value="PhoU-like_sf"/>
</dbReference>
<dbReference type="PANTHER" id="PTHR42930:SF3">
    <property type="entry name" value="PHOSPHATE-SPECIFIC TRANSPORT SYSTEM ACCESSORY PROTEIN PHOU"/>
    <property type="match status" value="1"/>
</dbReference>
<dbReference type="GO" id="GO:0006817">
    <property type="term" value="P:phosphate ion transport"/>
    <property type="evidence" value="ECO:0007669"/>
    <property type="project" value="UniProtKB-KW"/>
</dbReference>
<accession>A0A6J6VGS6</accession>
<keyword evidence="4" id="KW-0813">Transport</keyword>
<feature type="domain" description="PhoU" evidence="7">
    <location>
        <begin position="21"/>
        <end position="108"/>
    </location>
</feature>
<evidence type="ECO:0000256" key="3">
    <source>
        <dbReference type="ARBA" id="ARBA00011738"/>
    </source>
</evidence>
<proteinExistence type="inferred from homology"/>
<name>A0A6J6VGS6_9ZZZZ</name>
<evidence type="ECO:0000313" key="9">
    <source>
        <dbReference type="EMBL" id="CAB4836022.1"/>
    </source>
</evidence>
<reference evidence="8" key="1">
    <citation type="submission" date="2020-05" db="EMBL/GenBank/DDBJ databases">
        <authorList>
            <person name="Chiriac C."/>
            <person name="Salcher M."/>
            <person name="Ghai R."/>
            <person name="Kavagutti S V."/>
        </authorList>
    </citation>
    <scope>NUCLEOTIDE SEQUENCE</scope>
</reference>
<comment type="subcellular location">
    <subcellularLocation>
        <location evidence="1">Cytoplasm</location>
    </subcellularLocation>
</comment>
<keyword evidence="6" id="KW-0592">Phosphate transport</keyword>
<protein>
    <submittedName>
        <fullName evidence="8">Unannotated protein</fullName>
    </submittedName>
</protein>
<evidence type="ECO:0000313" key="8">
    <source>
        <dbReference type="EMBL" id="CAB4769667.1"/>
    </source>
</evidence>
<sequence length="244" mass="26818">MSDAIRRQFHAQLVEVKSEIVHLGALAMETIPRATAALLNGDLKAAQSLIDDDDIIDVKSIAIEDACMRLFALQQPMAGDLRSLMTAIKLNWDIERSADLSVNIGKAVRRIYGVELPPSVRGVVEQMSAEAYRLTRLAIDAYMDLDLSIAAALDDMDDRLDSLQADLMRTIFDAHETHGLGLQPAVQLALIGRYYERIGDHAVNIGERTQYLVTGWLPEHTGAARADARARHAADAQDDGATWS</sequence>
<feature type="domain" description="PhoU" evidence="7">
    <location>
        <begin position="124"/>
        <end position="209"/>
    </location>
</feature>
<dbReference type="GO" id="GO:0045936">
    <property type="term" value="P:negative regulation of phosphate metabolic process"/>
    <property type="evidence" value="ECO:0007669"/>
    <property type="project" value="InterPro"/>
</dbReference>
<dbReference type="NCBIfam" id="TIGR02135">
    <property type="entry name" value="phoU_full"/>
    <property type="match status" value="1"/>
</dbReference>
<evidence type="ECO:0000256" key="5">
    <source>
        <dbReference type="ARBA" id="ARBA00022490"/>
    </source>
</evidence>
<dbReference type="GO" id="GO:0030643">
    <property type="term" value="P:intracellular phosphate ion homeostasis"/>
    <property type="evidence" value="ECO:0007669"/>
    <property type="project" value="InterPro"/>
</dbReference>
<comment type="subunit">
    <text evidence="3">Homodimer.</text>
</comment>
<dbReference type="PIRSF" id="PIRSF003107">
    <property type="entry name" value="PhoU"/>
    <property type="match status" value="1"/>
</dbReference>
<dbReference type="SUPFAM" id="SSF109755">
    <property type="entry name" value="PhoU-like"/>
    <property type="match status" value="1"/>
</dbReference>
<dbReference type="PANTHER" id="PTHR42930">
    <property type="entry name" value="PHOSPHATE-SPECIFIC TRANSPORT SYSTEM ACCESSORY PROTEIN PHOU"/>
    <property type="match status" value="1"/>
</dbReference>
<gene>
    <name evidence="8" type="ORF">UFOPK2754_03026</name>
    <name evidence="9" type="ORF">UFOPK3139_02726</name>
</gene>
<evidence type="ECO:0000256" key="1">
    <source>
        <dbReference type="ARBA" id="ARBA00004496"/>
    </source>
</evidence>
<dbReference type="EMBL" id="CAFABA010000155">
    <property type="protein sequence ID" value="CAB4836022.1"/>
    <property type="molecule type" value="Genomic_DNA"/>
</dbReference>
<evidence type="ECO:0000256" key="2">
    <source>
        <dbReference type="ARBA" id="ARBA00008107"/>
    </source>
</evidence>
<evidence type="ECO:0000259" key="7">
    <source>
        <dbReference type="Pfam" id="PF01895"/>
    </source>
</evidence>
<dbReference type="FunFam" id="1.20.58.220:FF:000004">
    <property type="entry name" value="Phosphate-specific transport system accessory protein PhoU"/>
    <property type="match status" value="1"/>
</dbReference>
<keyword evidence="5" id="KW-0963">Cytoplasm</keyword>
<dbReference type="AlphaFoldDB" id="A0A6J6VGS6"/>
<evidence type="ECO:0000256" key="4">
    <source>
        <dbReference type="ARBA" id="ARBA00022448"/>
    </source>
</evidence>
<dbReference type="Pfam" id="PF01895">
    <property type="entry name" value="PhoU"/>
    <property type="match status" value="2"/>
</dbReference>
<dbReference type="InterPro" id="IPR028366">
    <property type="entry name" value="PhoU"/>
</dbReference>
<dbReference type="Gene3D" id="1.20.58.220">
    <property type="entry name" value="Phosphate transport system protein phou homolog 2, domain 2"/>
    <property type="match status" value="1"/>
</dbReference>
<dbReference type="GO" id="GO:0005737">
    <property type="term" value="C:cytoplasm"/>
    <property type="evidence" value="ECO:0007669"/>
    <property type="project" value="UniProtKB-SubCell"/>
</dbReference>